<organism evidence="4">
    <name type="scientific">viral metagenome</name>
    <dbReference type="NCBI Taxonomy" id="1070528"/>
    <lineage>
        <taxon>unclassified sequences</taxon>
        <taxon>metagenomes</taxon>
        <taxon>organismal metagenomes</taxon>
    </lineage>
</organism>
<protein>
    <submittedName>
        <fullName evidence="4">Uncharacterized protein</fullName>
    </submittedName>
</protein>
<keyword evidence="1" id="KW-0396">Initiation factor</keyword>
<evidence type="ECO:0000313" key="4">
    <source>
        <dbReference type="EMBL" id="QHU30842.1"/>
    </source>
</evidence>
<dbReference type="InterPro" id="IPR001040">
    <property type="entry name" value="TIF_eIF_4E"/>
</dbReference>
<keyword evidence="2" id="KW-0694">RNA-binding</keyword>
<accession>A0A6C0LNJ0</accession>
<dbReference type="EMBL" id="MN740520">
    <property type="protein sequence ID" value="QHU30842.1"/>
    <property type="molecule type" value="Genomic_DNA"/>
</dbReference>
<dbReference type="GO" id="GO:0003743">
    <property type="term" value="F:translation initiation factor activity"/>
    <property type="evidence" value="ECO:0007669"/>
    <property type="project" value="UniProtKB-KW"/>
</dbReference>
<dbReference type="Gene3D" id="3.30.760.10">
    <property type="entry name" value="RNA Cap, Translation Initiation Factor Eif4e"/>
    <property type="match status" value="1"/>
</dbReference>
<dbReference type="InterPro" id="IPR023398">
    <property type="entry name" value="TIF_eIF4e-like"/>
</dbReference>
<sequence length="174" mass="19850">MVSLCTFNEIDNGLKMLSRNWVLCAHLPHDTDWSKNSYIQIATYKSMNETVAITEILPNVLIENCMMFLMREGIEPSWEDPQNRGGGSFSYKVGNNEVHKTWRELTYVLTGGTISANQKYVDSITGITISPKKNFCVIKIWMSNCLYQNPAEITNKLKDLSPVGCIFKKHCPEY</sequence>
<dbReference type="SUPFAM" id="SSF55418">
    <property type="entry name" value="eIF4e-like"/>
    <property type="match status" value="1"/>
</dbReference>
<evidence type="ECO:0000256" key="2">
    <source>
        <dbReference type="ARBA" id="ARBA00022884"/>
    </source>
</evidence>
<keyword evidence="3" id="KW-0648">Protein biosynthesis</keyword>
<dbReference type="Pfam" id="PF01652">
    <property type="entry name" value="IF4E"/>
    <property type="match status" value="1"/>
</dbReference>
<dbReference type="PANTHER" id="PTHR11960">
    <property type="entry name" value="EUKARYOTIC TRANSLATION INITIATION FACTOR 4E RELATED"/>
    <property type="match status" value="1"/>
</dbReference>
<evidence type="ECO:0000256" key="3">
    <source>
        <dbReference type="ARBA" id="ARBA00022917"/>
    </source>
</evidence>
<reference evidence="4" key="1">
    <citation type="journal article" date="2020" name="Nature">
        <title>Giant virus diversity and host interactions through global metagenomics.</title>
        <authorList>
            <person name="Schulz F."/>
            <person name="Roux S."/>
            <person name="Paez-Espino D."/>
            <person name="Jungbluth S."/>
            <person name="Walsh D.A."/>
            <person name="Denef V.J."/>
            <person name="McMahon K.D."/>
            <person name="Konstantinidis K.T."/>
            <person name="Eloe-Fadrosh E.A."/>
            <person name="Kyrpides N.C."/>
            <person name="Woyke T."/>
        </authorList>
    </citation>
    <scope>NUCLEOTIDE SEQUENCE</scope>
    <source>
        <strain evidence="4">GVMAG-M-3300027892-73</strain>
    </source>
</reference>
<dbReference type="GO" id="GO:0000340">
    <property type="term" value="F:RNA 7-methylguanosine cap binding"/>
    <property type="evidence" value="ECO:0007669"/>
    <property type="project" value="TreeGrafter"/>
</dbReference>
<dbReference type="AlphaFoldDB" id="A0A6C0LNJ0"/>
<proteinExistence type="predicted"/>
<evidence type="ECO:0000256" key="1">
    <source>
        <dbReference type="ARBA" id="ARBA00022540"/>
    </source>
</evidence>
<name>A0A6C0LNJ0_9ZZZZ</name>
<dbReference type="GO" id="GO:0016281">
    <property type="term" value="C:eukaryotic translation initiation factor 4F complex"/>
    <property type="evidence" value="ECO:0007669"/>
    <property type="project" value="TreeGrafter"/>
</dbReference>
<dbReference type="PANTHER" id="PTHR11960:SF8">
    <property type="entry name" value="EUKARYOTIC TRANSLATION INITIATION FACTOR 4E1-RELATED"/>
    <property type="match status" value="1"/>
</dbReference>